<feature type="compositionally biased region" description="Polar residues" evidence="1">
    <location>
        <begin position="182"/>
        <end position="193"/>
    </location>
</feature>
<evidence type="ECO:0000313" key="3">
    <source>
        <dbReference type="Proteomes" id="UP000192247"/>
    </source>
</evidence>
<proteinExistence type="predicted"/>
<feature type="compositionally biased region" description="Polar residues" evidence="1">
    <location>
        <begin position="856"/>
        <end position="873"/>
    </location>
</feature>
<gene>
    <name evidence="2" type="ORF">BIW11_08593</name>
</gene>
<feature type="region of interest" description="Disordered" evidence="1">
    <location>
        <begin position="538"/>
        <end position="587"/>
    </location>
</feature>
<dbReference type="InParanoid" id="A0A1V9XNV6"/>
<feature type="region of interest" description="Disordered" evidence="1">
    <location>
        <begin position="182"/>
        <end position="311"/>
    </location>
</feature>
<protein>
    <submittedName>
        <fullName evidence="2">Uncharacterized protein</fullName>
    </submittedName>
</protein>
<accession>A0A1V9XNV6</accession>
<feature type="region of interest" description="Disordered" evidence="1">
    <location>
        <begin position="105"/>
        <end position="139"/>
    </location>
</feature>
<feature type="compositionally biased region" description="Low complexity" evidence="1">
    <location>
        <begin position="570"/>
        <end position="585"/>
    </location>
</feature>
<dbReference type="EMBL" id="MNPL01006705">
    <property type="protein sequence ID" value="OQR75184.1"/>
    <property type="molecule type" value="Genomic_DNA"/>
</dbReference>
<organism evidence="2 3">
    <name type="scientific">Tropilaelaps mercedesae</name>
    <dbReference type="NCBI Taxonomy" id="418985"/>
    <lineage>
        <taxon>Eukaryota</taxon>
        <taxon>Metazoa</taxon>
        <taxon>Ecdysozoa</taxon>
        <taxon>Arthropoda</taxon>
        <taxon>Chelicerata</taxon>
        <taxon>Arachnida</taxon>
        <taxon>Acari</taxon>
        <taxon>Parasitiformes</taxon>
        <taxon>Mesostigmata</taxon>
        <taxon>Gamasina</taxon>
        <taxon>Dermanyssoidea</taxon>
        <taxon>Laelapidae</taxon>
        <taxon>Tropilaelaps</taxon>
    </lineage>
</organism>
<feature type="region of interest" description="Disordered" evidence="1">
    <location>
        <begin position="739"/>
        <end position="761"/>
    </location>
</feature>
<feature type="compositionally biased region" description="Pro residues" evidence="1">
    <location>
        <begin position="874"/>
        <end position="886"/>
    </location>
</feature>
<evidence type="ECO:0000313" key="2">
    <source>
        <dbReference type="EMBL" id="OQR75184.1"/>
    </source>
</evidence>
<feature type="region of interest" description="Disordered" evidence="1">
    <location>
        <begin position="856"/>
        <end position="893"/>
    </location>
</feature>
<feature type="compositionally biased region" description="Basic residues" evidence="1">
    <location>
        <begin position="300"/>
        <end position="310"/>
    </location>
</feature>
<dbReference type="PANTHER" id="PTHR36911:SF1">
    <property type="entry name" value="LIM ZINC-BINDING DOMAIN-CONTAINING PROTEIN"/>
    <property type="match status" value="1"/>
</dbReference>
<sequence>MKSSKANEDARRPRSSSTSENTKPLPVPAVTHGHSPYSIHSHNGHFHAHPSSAGIASTHLGAPFGVPRGRCDSLPTPPRQASESFFDQPVNLPARCNTIGAHTGQTRPWSAGGSGAASPLEQLHGHSSTENCAEEPQPQGAARGHLHLNVTATHVAPHGHQPPQSIVEESGGEVMSEYLTMNSPGQLGSTGSLIGSPVTLTDGGPSSMSSGHGAHSLPPPPPHTVDSHASGSYFLAHQPSSGSSTEYMRMSPSHDASSGASSSSINLNNNNNNNNGGGNNNSSSSSCNNVVNNNVNNNANHHHHHHHHHLLLLQQHQNNNNNNNNNNNIVQDVTMSSSPAAATTTTTRADGGGDPYMSMGQVGSQAVASNNILNSGTLPNGYVPMEPPSSASSTMVISGSVPRLAAPGLRGATRGISESSPMSPHGGYMEMAPLSSSLPKSVGAFSGSWGSSIHSLHESSTPFNLNVEDFQLEKVRSFIAAGDGDDDQSVRTGRSFSCGKRPSDQRGLGRSGPASGLGSERVRAYSVGSQANYPAAMAAAAKKRQQQQLQQQQSQQLQDAGTPTSDRGRSNSYSKKSSSTSTLGSRHSEEFMEINYDENWHRTTASASAAFQASSSLQANLSSHLSATGGGGCSTNCSSAGGGGGGSTSNNNMKDCEYLTMMRVPGYKESDSTMKLFPLKEVEVSPSPKESSKDTTQDRHRFAVPHSSNAAPISASCHSAVAGRTGHSEYMDFGQLTQPSRSAQAPTYGHRPPSTTADNADGEYVSLDMSRPWQTRSLSLCGAPEPKKSKSELSAATLSLDVNMTPTLPAYASPTPAAGVAAGGGGGGGATAFTTTQHNYENLSFGANGATIDAVSSSQDNQEPMDTDQSTQRLPPPPPTPAPSPTPDGLASSAHAIQTHGGLSTSLVVPAVSLSANPVPISGPRQAAPGNGGLASLNVVCHELNYASLDLPPASDEPASPVSAHEGGAPGAAIVPSALGLANGMSLGGASTIGVSYSEVDFPRSEGLRGSMLREGGRV</sequence>
<keyword evidence="3" id="KW-1185">Reference proteome</keyword>
<feature type="compositionally biased region" description="Low complexity" evidence="1">
    <location>
        <begin position="538"/>
        <end position="560"/>
    </location>
</feature>
<feature type="region of interest" description="Disordered" evidence="1">
    <location>
        <begin position="338"/>
        <end position="357"/>
    </location>
</feature>
<dbReference type="STRING" id="418985.A0A1V9XNV6"/>
<name>A0A1V9XNV6_9ACAR</name>
<dbReference type="OrthoDB" id="946068at2759"/>
<dbReference type="PANTHER" id="PTHR36911">
    <property type="entry name" value="LIM ZINC-BINDING DOMAIN-CONTAINING PROTEIN-RELATED"/>
    <property type="match status" value="1"/>
</dbReference>
<feature type="region of interest" description="Disordered" evidence="1">
    <location>
        <begin position="482"/>
        <end position="520"/>
    </location>
</feature>
<feature type="compositionally biased region" description="Low complexity" evidence="1">
    <location>
        <begin position="256"/>
        <end position="299"/>
    </location>
</feature>
<reference evidence="2 3" key="1">
    <citation type="journal article" date="2017" name="Gigascience">
        <title>Draft genome of the honey bee ectoparasitic mite, Tropilaelaps mercedesae, is shaped by the parasitic life history.</title>
        <authorList>
            <person name="Dong X."/>
            <person name="Armstrong S.D."/>
            <person name="Xia D."/>
            <person name="Makepeace B.L."/>
            <person name="Darby A.C."/>
            <person name="Kadowaki T."/>
        </authorList>
    </citation>
    <scope>NUCLEOTIDE SEQUENCE [LARGE SCALE GENOMIC DNA]</scope>
    <source>
        <strain evidence="2">Wuxi-XJTLU</strain>
    </source>
</reference>
<feature type="region of interest" description="Disordered" evidence="1">
    <location>
        <begin position="1"/>
        <end position="33"/>
    </location>
</feature>
<comment type="caution">
    <text evidence="2">The sequence shown here is derived from an EMBL/GenBank/DDBJ whole genome shotgun (WGS) entry which is preliminary data.</text>
</comment>
<evidence type="ECO:0000256" key="1">
    <source>
        <dbReference type="SAM" id="MobiDB-lite"/>
    </source>
</evidence>
<dbReference type="Proteomes" id="UP000192247">
    <property type="component" value="Unassembled WGS sequence"/>
</dbReference>
<feature type="compositionally biased region" description="Basic and acidic residues" evidence="1">
    <location>
        <begin position="1"/>
        <end position="12"/>
    </location>
</feature>
<dbReference type="AlphaFoldDB" id="A0A1V9XNV6"/>